<feature type="chain" id="PRO_5025535039" evidence="1">
    <location>
        <begin position="18"/>
        <end position="117"/>
    </location>
</feature>
<dbReference type="InterPro" id="IPR027913">
    <property type="entry name" value="DUF4473"/>
</dbReference>
<organism evidence="2 3">
    <name type="scientific">Caenorhabditis remanei</name>
    <name type="common">Caenorhabditis vulgaris</name>
    <dbReference type="NCBI Taxonomy" id="31234"/>
    <lineage>
        <taxon>Eukaryota</taxon>
        <taxon>Metazoa</taxon>
        <taxon>Ecdysozoa</taxon>
        <taxon>Nematoda</taxon>
        <taxon>Chromadorea</taxon>
        <taxon>Rhabditida</taxon>
        <taxon>Rhabditina</taxon>
        <taxon>Rhabditomorpha</taxon>
        <taxon>Rhabditoidea</taxon>
        <taxon>Rhabditidae</taxon>
        <taxon>Peloderinae</taxon>
        <taxon>Caenorhabditis</taxon>
    </lineage>
</organism>
<reference evidence="2 3" key="1">
    <citation type="submission" date="2019-12" db="EMBL/GenBank/DDBJ databases">
        <title>Chromosome-level assembly of the Caenorhabditis remanei genome.</title>
        <authorList>
            <person name="Teterina A.A."/>
            <person name="Willis J.H."/>
            <person name="Phillips P.C."/>
        </authorList>
    </citation>
    <scope>NUCLEOTIDE SEQUENCE [LARGE SCALE GENOMIC DNA]</scope>
    <source>
        <strain evidence="2 3">PX506</strain>
        <tissue evidence="2">Whole organism</tissue>
    </source>
</reference>
<evidence type="ECO:0000313" key="3">
    <source>
        <dbReference type="Proteomes" id="UP000483820"/>
    </source>
</evidence>
<gene>
    <name evidence="2" type="ORF">GCK72_020454</name>
</gene>
<dbReference type="RefSeq" id="XP_003116308.2">
    <property type="nucleotide sequence ID" value="XM_003116260.2"/>
</dbReference>
<dbReference type="KEGG" id="crq:GCK72_020454"/>
<protein>
    <submittedName>
        <fullName evidence="2">Uncharacterized protein</fullName>
    </submittedName>
</protein>
<feature type="signal peptide" evidence="1">
    <location>
        <begin position="1"/>
        <end position="17"/>
    </location>
</feature>
<name>A0A6A5GF84_CAERE</name>
<dbReference type="AlphaFoldDB" id="A0A6A5GF84"/>
<accession>A0A6A5GF84</accession>
<dbReference type="PANTHER" id="PTHR33272:SF10">
    <property type="entry name" value="INHIBITOR_I29 DOMAIN-CONTAINING PROTEIN"/>
    <property type="match status" value="1"/>
</dbReference>
<dbReference type="Pfam" id="PF14747">
    <property type="entry name" value="DUF4473"/>
    <property type="match status" value="1"/>
</dbReference>
<sequence>MFKVFITLSTLTLAVLCAPPGWPTAEEAKAEMEASGLSAQAADGILKIATDFASNKPAEGIEIDREAARAAFHQFIDKVNEYIKTQSPADQTAYEAFVAKKKADFESRIAARKAENQ</sequence>
<dbReference type="GeneID" id="9820200"/>
<dbReference type="EMBL" id="WUAV01000005">
    <property type="protein sequence ID" value="KAF1753897.1"/>
    <property type="molecule type" value="Genomic_DNA"/>
</dbReference>
<evidence type="ECO:0000256" key="1">
    <source>
        <dbReference type="SAM" id="SignalP"/>
    </source>
</evidence>
<comment type="caution">
    <text evidence="2">The sequence shown here is derived from an EMBL/GenBank/DDBJ whole genome shotgun (WGS) entry which is preliminary data.</text>
</comment>
<dbReference type="CTD" id="9820200"/>
<dbReference type="PANTHER" id="PTHR33272">
    <property type="entry name" value="PROTEIN CBG22877-RELATED"/>
    <property type="match status" value="1"/>
</dbReference>
<dbReference type="Proteomes" id="UP000483820">
    <property type="component" value="Chromosome V"/>
</dbReference>
<keyword evidence="1" id="KW-0732">Signal</keyword>
<evidence type="ECO:0000313" key="2">
    <source>
        <dbReference type="EMBL" id="KAF1753897.1"/>
    </source>
</evidence>
<proteinExistence type="predicted"/>